<evidence type="ECO:0000259" key="3">
    <source>
        <dbReference type="PROSITE" id="PS50983"/>
    </source>
</evidence>
<name>A0A6L3VN33_9ACTN</name>
<dbReference type="CDD" id="cd01143">
    <property type="entry name" value="YvrC"/>
    <property type="match status" value="1"/>
</dbReference>
<reference evidence="4 5" key="1">
    <citation type="submission" date="2019-09" db="EMBL/GenBank/DDBJ databases">
        <title>Actinomadura physcomitrii sp. nov., a novel actinomycete isolated from moss [Physcomitrium sphaericum (Ludw) Fuernr].</title>
        <authorList>
            <person name="Liu C."/>
            <person name="Zhuang X."/>
        </authorList>
    </citation>
    <scope>NUCLEOTIDE SEQUENCE [LARGE SCALE GENOMIC DNA]</scope>
    <source>
        <strain evidence="4 5">CYP1-1B</strain>
    </source>
</reference>
<evidence type="ECO:0000256" key="1">
    <source>
        <dbReference type="ARBA" id="ARBA00008814"/>
    </source>
</evidence>
<proteinExistence type="inferred from homology"/>
<dbReference type="InterPro" id="IPR050902">
    <property type="entry name" value="ABC_Transporter_SBP"/>
</dbReference>
<accession>A0A6L3VN33</accession>
<evidence type="ECO:0000313" key="5">
    <source>
        <dbReference type="Proteomes" id="UP000483004"/>
    </source>
</evidence>
<dbReference type="EMBL" id="WBMR01000116">
    <property type="protein sequence ID" value="KAB2371931.1"/>
    <property type="molecule type" value="Genomic_DNA"/>
</dbReference>
<evidence type="ECO:0000256" key="2">
    <source>
        <dbReference type="SAM" id="MobiDB-lite"/>
    </source>
</evidence>
<dbReference type="PROSITE" id="PS50983">
    <property type="entry name" value="FE_B12_PBP"/>
    <property type="match status" value="1"/>
</dbReference>
<feature type="region of interest" description="Disordered" evidence="2">
    <location>
        <begin position="35"/>
        <end position="70"/>
    </location>
</feature>
<dbReference type="Pfam" id="PF01497">
    <property type="entry name" value="Peripla_BP_2"/>
    <property type="match status" value="1"/>
</dbReference>
<protein>
    <submittedName>
        <fullName evidence="4">ABC transporter substrate-binding protein</fullName>
    </submittedName>
</protein>
<dbReference type="PANTHER" id="PTHR30535:SF34">
    <property type="entry name" value="MOLYBDATE-BINDING PROTEIN MOLA"/>
    <property type="match status" value="1"/>
</dbReference>
<keyword evidence="5" id="KW-1185">Reference proteome</keyword>
<dbReference type="InterPro" id="IPR002491">
    <property type="entry name" value="ABC_transptr_periplasmic_BD"/>
</dbReference>
<dbReference type="PANTHER" id="PTHR30535">
    <property type="entry name" value="VITAMIN B12-BINDING PROTEIN"/>
    <property type="match status" value="1"/>
</dbReference>
<comment type="caution">
    <text evidence="4">The sequence shown here is derived from an EMBL/GenBank/DDBJ whole genome shotgun (WGS) entry which is preliminary data.</text>
</comment>
<dbReference type="OrthoDB" id="6495095at2"/>
<dbReference type="SUPFAM" id="SSF53807">
    <property type="entry name" value="Helical backbone' metal receptor"/>
    <property type="match status" value="1"/>
</dbReference>
<organism evidence="4 5">
    <name type="scientific">Actinomadura montaniterrae</name>
    <dbReference type="NCBI Taxonomy" id="1803903"/>
    <lineage>
        <taxon>Bacteria</taxon>
        <taxon>Bacillati</taxon>
        <taxon>Actinomycetota</taxon>
        <taxon>Actinomycetes</taxon>
        <taxon>Streptosporangiales</taxon>
        <taxon>Thermomonosporaceae</taxon>
        <taxon>Actinomadura</taxon>
    </lineage>
</organism>
<dbReference type="Proteomes" id="UP000483004">
    <property type="component" value="Unassembled WGS sequence"/>
</dbReference>
<dbReference type="AlphaFoldDB" id="A0A6L3VN33"/>
<sequence>MRERNRIRRLITLHFKRALERSPVRTRRCPATVVPLSKRPSQVASARADDSRPRGRAIRHDGPRLPGSQEAPVRPVRVLGAAIVTAAVTLAAACGGDGKTTSSDGGAETVTVQAGNGAVAVPAHPKRIVSLSPTHTETLFAIGAGSQVVAVDSLSDYPSGAPRTQLSAFKPNAEAVIKYRPDLVVLSNDMDGIVKALEKVKVPVLLEPAAAKLDDAYDEITDLGLATGHAAEAKKVTDGMRADIQKTVAASTKGKGLTYYHELDNQLHTVTSQTFAGQVYGLFGLRNVADPADKGSGGYPQLSREYLVKKDPDLIFLADTKCCGQSAAALAKRPGFQDLKAVKDGGVVPLDDDLASRWGPRLPQFVKAIGDAVQKTR</sequence>
<dbReference type="Gene3D" id="3.40.50.1980">
    <property type="entry name" value="Nitrogenase molybdenum iron protein domain"/>
    <property type="match status" value="2"/>
</dbReference>
<feature type="compositionally biased region" description="Basic and acidic residues" evidence="2">
    <location>
        <begin position="47"/>
        <end position="63"/>
    </location>
</feature>
<feature type="domain" description="Fe/B12 periplasmic-binding" evidence="3">
    <location>
        <begin position="127"/>
        <end position="377"/>
    </location>
</feature>
<evidence type="ECO:0000313" key="4">
    <source>
        <dbReference type="EMBL" id="KAB2371931.1"/>
    </source>
</evidence>
<gene>
    <name evidence="4" type="ORF">F9B16_31070</name>
</gene>
<comment type="similarity">
    <text evidence="1">Belongs to the bacterial solute-binding protein 8 family.</text>
</comment>